<evidence type="ECO:0000313" key="2">
    <source>
        <dbReference type="Proteomes" id="UP000813463"/>
    </source>
</evidence>
<dbReference type="Proteomes" id="UP000813463">
    <property type="component" value="Chromosome 3"/>
</dbReference>
<dbReference type="NCBIfam" id="TIGR01570">
    <property type="entry name" value="A_thal_3588"/>
    <property type="match status" value="1"/>
</dbReference>
<dbReference type="PANTHER" id="PTHR31696">
    <property type="entry name" value="PROTEIN MIZU-KUSSEI 1"/>
    <property type="match status" value="1"/>
</dbReference>
<accession>A0A9R0IDX1</accession>
<feature type="region of interest" description="Disordered" evidence="1">
    <location>
        <begin position="1"/>
        <end position="42"/>
    </location>
</feature>
<dbReference type="InterPro" id="IPR006460">
    <property type="entry name" value="MIZ1-like_pln"/>
</dbReference>
<reference evidence="2" key="1">
    <citation type="journal article" date="2021" name="Nat. Commun.">
        <title>Genomic analyses provide insights into spinach domestication and the genetic basis of agronomic traits.</title>
        <authorList>
            <person name="Cai X."/>
            <person name="Sun X."/>
            <person name="Xu C."/>
            <person name="Sun H."/>
            <person name="Wang X."/>
            <person name="Ge C."/>
            <person name="Zhang Z."/>
            <person name="Wang Q."/>
            <person name="Fei Z."/>
            <person name="Jiao C."/>
            <person name="Wang Q."/>
        </authorList>
    </citation>
    <scope>NUCLEOTIDE SEQUENCE [LARGE SCALE GENOMIC DNA]</scope>
    <source>
        <strain evidence="2">cv. Varoflay</strain>
    </source>
</reference>
<dbReference type="PANTHER" id="PTHR31696:SF4">
    <property type="entry name" value="OS08G0171800 PROTEIN"/>
    <property type="match status" value="1"/>
</dbReference>
<evidence type="ECO:0000313" key="3">
    <source>
        <dbReference type="RefSeq" id="XP_021847527.1"/>
    </source>
</evidence>
<protein>
    <submittedName>
        <fullName evidence="3">Protein MIZU-KUSSEI 1</fullName>
    </submittedName>
</protein>
<dbReference type="Pfam" id="PF04759">
    <property type="entry name" value="DUF617"/>
    <property type="match status" value="1"/>
</dbReference>
<gene>
    <name evidence="3" type="primary">LOC110787252</name>
</gene>
<dbReference type="RefSeq" id="XP_021847527.1">
    <property type="nucleotide sequence ID" value="XM_021991835.2"/>
</dbReference>
<proteinExistence type="predicted"/>
<dbReference type="GO" id="GO:0010274">
    <property type="term" value="P:hydrotropism"/>
    <property type="evidence" value="ECO:0007669"/>
    <property type="project" value="InterPro"/>
</dbReference>
<dbReference type="GeneID" id="110787252"/>
<dbReference type="KEGG" id="soe:110787252"/>
<sequence>MGKKKHAMEINSCKDLTEESPRKSSSAQEGQPPLSLVEPSVKNKLHKFPKTMRMIRSIIRSFPIISTPKPCSRLPEISFRINSVSHRVTGTLLGYKKGKVSFSLQETSKSLPTLVLDLPIQTHVLQKEMSVGMVRIALECEKRDEKERMGLLEEPVWDMFCNGKKLGYAVKREANEMELSIMELLKVITMGVGVLPSSEFSDGDHDDELAYIRINFDHVVGSKDSETLYMMCPEGNNIIDLSIFFVRI</sequence>
<evidence type="ECO:0000256" key="1">
    <source>
        <dbReference type="SAM" id="MobiDB-lite"/>
    </source>
</evidence>
<dbReference type="OrthoDB" id="672310at2759"/>
<organism evidence="2 3">
    <name type="scientific">Spinacia oleracea</name>
    <name type="common">Spinach</name>
    <dbReference type="NCBI Taxonomy" id="3562"/>
    <lineage>
        <taxon>Eukaryota</taxon>
        <taxon>Viridiplantae</taxon>
        <taxon>Streptophyta</taxon>
        <taxon>Embryophyta</taxon>
        <taxon>Tracheophyta</taxon>
        <taxon>Spermatophyta</taxon>
        <taxon>Magnoliopsida</taxon>
        <taxon>eudicotyledons</taxon>
        <taxon>Gunneridae</taxon>
        <taxon>Pentapetalae</taxon>
        <taxon>Caryophyllales</taxon>
        <taxon>Chenopodiaceae</taxon>
        <taxon>Chenopodioideae</taxon>
        <taxon>Anserineae</taxon>
        <taxon>Spinacia</taxon>
    </lineage>
</organism>
<dbReference type="AlphaFoldDB" id="A0A9R0IDX1"/>
<keyword evidence="2" id="KW-1185">Reference proteome</keyword>
<reference evidence="3" key="2">
    <citation type="submission" date="2025-08" db="UniProtKB">
        <authorList>
            <consortium name="RefSeq"/>
        </authorList>
    </citation>
    <scope>IDENTIFICATION</scope>
    <source>
        <tissue evidence="3">Leaf</tissue>
    </source>
</reference>
<name>A0A9R0IDX1_SPIOL</name>